<accession>A0AAV2ESW7</accession>
<sequence length="73" mass="7989">MEFFEEFPQSFKFKAEPVSDESLATTTIVIEIPPPSLPKPLAILHEAPNPAVSVEDLQPGARPRSGHHNLVVS</sequence>
<organism evidence="1 2">
    <name type="scientific">Linum trigynum</name>
    <dbReference type="NCBI Taxonomy" id="586398"/>
    <lineage>
        <taxon>Eukaryota</taxon>
        <taxon>Viridiplantae</taxon>
        <taxon>Streptophyta</taxon>
        <taxon>Embryophyta</taxon>
        <taxon>Tracheophyta</taxon>
        <taxon>Spermatophyta</taxon>
        <taxon>Magnoliopsida</taxon>
        <taxon>eudicotyledons</taxon>
        <taxon>Gunneridae</taxon>
        <taxon>Pentapetalae</taxon>
        <taxon>rosids</taxon>
        <taxon>fabids</taxon>
        <taxon>Malpighiales</taxon>
        <taxon>Linaceae</taxon>
        <taxon>Linum</taxon>
    </lineage>
</organism>
<reference evidence="1 2" key="1">
    <citation type="submission" date="2024-04" db="EMBL/GenBank/DDBJ databases">
        <authorList>
            <person name="Fracassetti M."/>
        </authorList>
    </citation>
    <scope>NUCLEOTIDE SEQUENCE [LARGE SCALE GENOMIC DNA]</scope>
</reference>
<dbReference type="EMBL" id="OZ034818">
    <property type="protein sequence ID" value="CAL1389076.1"/>
    <property type="molecule type" value="Genomic_DNA"/>
</dbReference>
<keyword evidence="2" id="KW-1185">Reference proteome</keyword>
<protein>
    <submittedName>
        <fullName evidence="1">Uncharacterized protein</fullName>
    </submittedName>
</protein>
<proteinExistence type="predicted"/>
<dbReference type="AlphaFoldDB" id="A0AAV2ESW7"/>
<evidence type="ECO:0000313" key="2">
    <source>
        <dbReference type="Proteomes" id="UP001497516"/>
    </source>
</evidence>
<dbReference type="Proteomes" id="UP001497516">
    <property type="component" value="Chromosome 5"/>
</dbReference>
<name>A0AAV2ESW7_9ROSI</name>
<evidence type="ECO:0000313" key="1">
    <source>
        <dbReference type="EMBL" id="CAL1389076.1"/>
    </source>
</evidence>
<gene>
    <name evidence="1" type="ORF">LTRI10_LOCUS29962</name>
</gene>